<dbReference type="InterPro" id="IPR002324">
    <property type="entry name" value="Cyt_c_ID"/>
</dbReference>
<dbReference type="OrthoDB" id="9816308at2"/>
<evidence type="ECO:0000256" key="2">
    <source>
        <dbReference type="ARBA" id="ARBA00022617"/>
    </source>
</evidence>
<evidence type="ECO:0000256" key="5">
    <source>
        <dbReference type="ARBA" id="ARBA00023004"/>
    </source>
</evidence>
<keyword evidence="5 6" id="KW-0408">Iron</keyword>
<dbReference type="InterPro" id="IPR036909">
    <property type="entry name" value="Cyt_c-like_dom_sf"/>
</dbReference>
<sequence length="1139" mass="126377">MKKTLWLLAIPVLIFNLFSCNSSRSGKPRILVFSKTAGYRHSSIPQGIAAITKLGQENGFEVDTTENASYFNEDSLAKYAAVVFLHTTGDLLNHYQEADFERYIQSGGGYVGIHAAADAEYDWGWYGRLAGGWFESHPEQQIANILVKDSTNIATKHLPHVWQRKDEWYNFKNLNPDVHVLLTIDEKSYQGGKNGDNHPMAWYHDFDGGRAFYTELGHTEESFTEENYLKHLLGGLQYAIGKNDQLNYSKAKSLRTPDEDRFTKTVLAQGMFFEPTEMAILPNLDILVAQRRGELLLYKSLDSGSTVKQVGFLDVYHKTETPHVNAEEGFMGLQADPNFAKNHFVYAFYSPKDTSVNRLSRFKFENDTLDMKSEQIILQFYSQRNICCHTGGSIAFGRDGDELFLSTGDNSTPFDEPKQAYVSHGFGPLDDRPGHEQYDARRSASNTNDLRGKILRIKLKADGTYEIPEGNLFAKGTPNTKPEIYVMGNRNPYRISVDKKNNFLYWGEVGPDANNDSLDTRGPRGYDEVNQARKAGYFGWPLFVGNNYPYHAYDYATGTSGPAFDPAKPINNSRNNTGLQELPPAQPAFIWYPYGTSKDFPQVGTGGRNAMAGPAYYTEMFPEATRLPDYYNNKVFVYDWIRGWIKAVTLKPNGDFDKMEPFMENTKLHSMIDFEVGPDGRLYMLEYGTGWFSKNADAGISRVDYNSGNRAPKVDSLQVNKSSGTLPFGLVASVKAVDPEKDKLTYIWHIGDSTKETTEPNLSYTITKAGDYAISVEVRDDKKASSKSNVENIYAGNEAPVVSIALQGNQSFYFPGKPVIYSVNIEDKDDTAKVKDLSNLIVSADYVEGTDRAAASQGHQVLTEATMGKNLMLSLDCKTCHKVDEKSIGPSFVDVAKKYEKDPNAVSYLVNKIIKGGGGVWGEVAMAAHPNLKEADARQIVTWIQSLNATAAKKSLPASGSVQPTLGKPEKDNGVLYLSASYTDKGGNNIKPLSDNYVVTLRSSKVNLGRVRKMDKYRGENKNGMRLLIAPKSAGWFVIESIDLTGITAATLNIVWEKPAQSGYSFELRLDAPDGKKLGAFTLPGGGQAANEQTPFISKALTAAFEAVTDGKKHNLYIVSKPTDAAEPNEVGLTTITFK</sequence>
<dbReference type="InterPro" id="IPR029062">
    <property type="entry name" value="Class_I_gatase-like"/>
</dbReference>
<dbReference type="InterPro" id="IPR011042">
    <property type="entry name" value="6-blade_b-propeller_TolB-like"/>
</dbReference>
<dbReference type="Pfam" id="PF00034">
    <property type="entry name" value="Cytochrom_C"/>
    <property type="match status" value="1"/>
</dbReference>
<dbReference type="InterPro" id="IPR013783">
    <property type="entry name" value="Ig-like_fold"/>
</dbReference>
<keyword evidence="1" id="KW-0813">Transport</keyword>
<evidence type="ECO:0000259" key="8">
    <source>
        <dbReference type="PROSITE" id="PS51007"/>
    </source>
</evidence>
<evidence type="ECO:0000313" key="9">
    <source>
        <dbReference type="EMBL" id="AXY74815.1"/>
    </source>
</evidence>
<dbReference type="InterPro" id="IPR009056">
    <property type="entry name" value="Cyt_c-like_dom"/>
</dbReference>
<dbReference type="Gene3D" id="2.60.40.10">
    <property type="entry name" value="Immunoglobulins"/>
    <property type="match status" value="1"/>
</dbReference>
<evidence type="ECO:0000256" key="3">
    <source>
        <dbReference type="ARBA" id="ARBA00022723"/>
    </source>
</evidence>
<dbReference type="Pfam" id="PF07995">
    <property type="entry name" value="GSDH"/>
    <property type="match status" value="1"/>
</dbReference>
<dbReference type="InterPro" id="IPR011041">
    <property type="entry name" value="Quinoprot_gluc/sorb_DH_b-prop"/>
</dbReference>
<evidence type="ECO:0000313" key="10">
    <source>
        <dbReference type="Proteomes" id="UP000263900"/>
    </source>
</evidence>
<keyword evidence="10" id="KW-1185">Reference proteome</keyword>
<dbReference type="Gene3D" id="1.10.760.10">
    <property type="entry name" value="Cytochrome c-like domain"/>
    <property type="match status" value="1"/>
</dbReference>
<accession>A0A3B7MT48</accession>
<keyword evidence="2 6" id="KW-0349">Heme</keyword>
<dbReference type="SUPFAM" id="SSF50952">
    <property type="entry name" value="Soluble quinoprotein glucose dehydrogenase"/>
    <property type="match status" value="1"/>
</dbReference>
<dbReference type="Gene3D" id="2.120.10.30">
    <property type="entry name" value="TolB, C-terminal domain"/>
    <property type="match status" value="1"/>
</dbReference>
<dbReference type="PANTHER" id="PTHR40469:SF2">
    <property type="entry name" value="GALACTOSE-BINDING DOMAIN-LIKE SUPERFAMILY PROTEIN"/>
    <property type="match status" value="1"/>
</dbReference>
<dbReference type="InterPro" id="IPR000601">
    <property type="entry name" value="PKD_dom"/>
</dbReference>
<feature type="binding site" description="covalent" evidence="6">
    <location>
        <position position="926"/>
    </location>
    <ligand>
        <name>heme c</name>
        <dbReference type="ChEBI" id="CHEBI:61717"/>
    </ligand>
</feature>
<dbReference type="PRINTS" id="PR00606">
    <property type="entry name" value="CYTCHROMECID"/>
</dbReference>
<dbReference type="GO" id="GO:0005506">
    <property type="term" value="F:iron ion binding"/>
    <property type="evidence" value="ECO:0007669"/>
    <property type="project" value="InterPro"/>
</dbReference>
<dbReference type="SUPFAM" id="SSF52317">
    <property type="entry name" value="Class I glutamine amidotransferase-like"/>
    <property type="match status" value="1"/>
</dbReference>
<dbReference type="GO" id="GO:0009055">
    <property type="term" value="F:electron transfer activity"/>
    <property type="evidence" value="ECO:0007669"/>
    <property type="project" value="InterPro"/>
</dbReference>
<dbReference type="Pfam" id="PF06283">
    <property type="entry name" value="ThuA"/>
    <property type="match status" value="1"/>
</dbReference>
<dbReference type="InterPro" id="IPR012938">
    <property type="entry name" value="Glc/Sorbosone_DH"/>
</dbReference>
<organism evidence="9 10">
    <name type="scientific">Paraflavitalea soli</name>
    <dbReference type="NCBI Taxonomy" id="2315862"/>
    <lineage>
        <taxon>Bacteria</taxon>
        <taxon>Pseudomonadati</taxon>
        <taxon>Bacteroidota</taxon>
        <taxon>Chitinophagia</taxon>
        <taxon>Chitinophagales</taxon>
        <taxon>Chitinophagaceae</taxon>
        <taxon>Paraflavitalea</taxon>
    </lineage>
</organism>
<feature type="domain" description="Cytochrome c" evidence="8">
    <location>
        <begin position="853"/>
        <end position="948"/>
    </location>
</feature>
<dbReference type="Pfam" id="PF18911">
    <property type="entry name" value="PKD_4"/>
    <property type="match status" value="1"/>
</dbReference>
<feature type="domain" description="PKD" evidence="7">
    <location>
        <begin position="742"/>
        <end position="790"/>
    </location>
</feature>
<dbReference type="SUPFAM" id="SSF46626">
    <property type="entry name" value="Cytochrome c"/>
    <property type="match status" value="1"/>
</dbReference>
<name>A0A3B7MT48_9BACT</name>
<dbReference type="PROSITE" id="PS50093">
    <property type="entry name" value="PKD"/>
    <property type="match status" value="1"/>
</dbReference>
<dbReference type="RefSeq" id="WP_119050698.1">
    <property type="nucleotide sequence ID" value="NZ_CP032157.1"/>
</dbReference>
<dbReference type="EMBL" id="CP032157">
    <property type="protein sequence ID" value="AXY74815.1"/>
    <property type="molecule type" value="Genomic_DNA"/>
</dbReference>
<proteinExistence type="predicted"/>
<comment type="PTM">
    <text evidence="6">Binds 1 heme c group covalently per subunit.</text>
</comment>
<feature type="binding site" description="covalent" evidence="6">
    <location>
        <position position="877"/>
    </location>
    <ligand>
        <name>heme c</name>
        <dbReference type="ChEBI" id="CHEBI:61717"/>
    </ligand>
</feature>
<dbReference type="Gene3D" id="3.40.50.880">
    <property type="match status" value="1"/>
</dbReference>
<gene>
    <name evidence="9" type="ORF">D3H65_12845</name>
</gene>
<dbReference type="PROSITE" id="PS51007">
    <property type="entry name" value="CYTC"/>
    <property type="match status" value="1"/>
</dbReference>
<keyword evidence="3 6" id="KW-0479">Metal-binding</keyword>
<dbReference type="InterPro" id="IPR029010">
    <property type="entry name" value="ThuA-like"/>
</dbReference>
<protein>
    <submittedName>
        <fullName evidence="9">PKD domain-containing protein</fullName>
    </submittedName>
</protein>
<evidence type="ECO:0000259" key="7">
    <source>
        <dbReference type="PROSITE" id="PS50093"/>
    </source>
</evidence>
<feature type="binding site" description="covalent" evidence="6">
    <location>
        <position position="881"/>
    </location>
    <ligand>
        <name>heme c</name>
        <dbReference type="ChEBI" id="CHEBI:61717"/>
    </ligand>
</feature>
<evidence type="ECO:0000256" key="6">
    <source>
        <dbReference type="PIRSR" id="PIRSR602324-1"/>
    </source>
</evidence>
<dbReference type="KEGG" id="pseg:D3H65_12845"/>
<dbReference type="SUPFAM" id="SSF49299">
    <property type="entry name" value="PKD domain"/>
    <property type="match status" value="1"/>
</dbReference>
<evidence type="ECO:0000256" key="4">
    <source>
        <dbReference type="ARBA" id="ARBA00022982"/>
    </source>
</evidence>
<dbReference type="Proteomes" id="UP000263900">
    <property type="component" value="Chromosome"/>
</dbReference>
<keyword evidence="4" id="KW-0249">Electron transport</keyword>
<reference evidence="9 10" key="1">
    <citation type="submission" date="2018-09" db="EMBL/GenBank/DDBJ databases">
        <title>Genome sequencing of strain 6GH32-13.</title>
        <authorList>
            <person name="Weon H.-Y."/>
            <person name="Heo J."/>
            <person name="Kwon S.-W."/>
        </authorList>
    </citation>
    <scope>NUCLEOTIDE SEQUENCE [LARGE SCALE GENOMIC DNA]</scope>
    <source>
        <strain evidence="9 10">5GH32-13</strain>
    </source>
</reference>
<dbReference type="GO" id="GO:0020037">
    <property type="term" value="F:heme binding"/>
    <property type="evidence" value="ECO:0007669"/>
    <property type="project" value="InterPro"/>
</dbReference>
<evidence type="ECO:0000256" key="1">
    <source>
        <dbReference type="ARBA" id="ARBA00022448"/>
    </source>
</evidence>
<dbReference type="PANTHER" id="PTHR40469">
    <property type="entry name" value="SECRETED GLYCOSYL HYDROLASE"/>
    <property type="match status" value="1"/>
</dbReference>
<dbReference type="CDD" id="cd00146">
    <property type="entry name" value="PKD"/>
    <property type="match status" value="1"/>
</dbReference>
<dbReference type="InterPro" id="IPR035986">
    <property type="entry name" value="PKD_dom_sf"/>
</dbReference>
<dbReference type="AlphaFoldDB" id="A0A3B7MT48"/>
<dbReference type="Gene3D" id="2.60.120.260">
    <property type="entry name" value="Galactose-binding domain-like"/>
    <property type="match status" value="1"/>
</dbReference>